<name>A0A0F4L6N3_9LACO</name>
<dbReference type="OrthoDB" id="9788818at2"/>
<dbReference type="GO" id="GO:0005737">
    <property type="term" value="C:cytoplasm"/>
    <property type="evidence" value="ECO:0007669"/>
    <property type="project" value="UniProtKB-SubCell"/>
</dbReference>
<keyword evidence="7" id="KW-0418">Kinase</keyword>
<dbReference type="CDD" id="cd00001">
    <property type="entry name" value="PTS_IIB_man"/>
    <property type="match status" value="1"/>
</dbReference>
<evidence type="ECO:0000256" key="6">
    <source>
        <dbReference type="ARBA" id="ARBA00022683"/>
    </source>
</evidence>
<evidence type="ECO:0000313" key="9">
    <source>
        <dbReference type="EMBL" id="KJY54492.1"/>
    </source>
</evidence>
<dbReference type="InterPro" id="IPR036667">
    <property type="entry name" value="PTS_IIB_sorbose-sp_sf"/>
</dbReference>
<dbReference type="AlphaFoldDB" id="A0A0F4L6N3"/>
<protein>
    <submittedName>
        <fullName evidence="9">PTS Man IIB</fullName>
    </submittedName>
</protein>
<dbReference type="GO" id="GO:0008982">
    <property type="term" value="F:protein-N(PI)-phosphohistidine-sugar phosphotransferase activity"/>
    <property type="evidence" value="ECO:0007669"/>
    <property type="project" value="InterPro"/>
</dbReference>
<evidence type="ECO:0000313" key="10">
    <source>
        <dbReference type="Proteomes" id="UP000033533"/>
    </source>
</evidence>
<gene>
    <name evidence="9" type="ORF">JF76_15120</name>
</gene>
<keyword evidence="4" id="KW-0762">Sugar transport</keyword>
<dbReference type="PATRIC" id="fig|1218493.3.peg.1584"/>
<dbReference type="GO" id="GO:0009401">
    <property type="term" value="P:phosphoenolpyruvate-dependent sugar phosphotransferase system"/>
    <property type="evidence" value="ECO:0007669"/>
    <property type="project" value="UniProtKB-KW"/>
</dbReference>
<dbReference type="Pfam" id="PF03830">
    <property type="entry name" value="PTSIIB_sorb"/>
    <property type="match status" value="1"/>
</dbReference>
<dbReference type="InterPro" id="IPR004720">
    <property type="entry name" value="PTS_IIB_sorbose-sp"/>
</dbReference>
<evidence type="ECO:0000256" key="3">
    <source>
        <dbReference type="ARBA" id="ARBA00022490"/>
    </source>
</evidence>
<proteinExistence type="predicted"/>
<dbReference type="PROSITE" id="PS51101">
    <property type="entry name" value="PTS_EIIB_TYPE_4"/>
    <property type="match status" value="1"/>
</dbReference>
<sequence length="156" mass="16957">MIIGTRVDHRLVHGQVAFSWISAIGANCILVANDAAANNDMQMTALKLAAPQGVKVVVKTIADSVKQINSGVTDKYRLFIVLKTVNDAYQLLNGCPQIKELNVGGTSKTSGSVQITSSVFLNDKDISDLKQLAQKNMEIFAQMVPTDKKIDLIKRL</sequence>
<evidence type="ECO:0000256" key="2">
    <source>
        <dbReference type="ARBA" id="ARBA00022448"/>
    </source>
</evidence>
<keyword evidence="2" id="KW-0813">Transport</keyword>
<dbReference type="SUPFAM" id="SSF52728">
    <property type="entry name" value="PTS IIb component"/>
    <property type="match status" value="1"/>
</dbReference>
<keyword evidence="3" id="KW-0963">Cytoplasm</keyword>
<keyword evidence="5" id="KW-0808">Transferase</keyword>
<dbReference type="RefSeq" id="WP_045928504.1">
    <property type="nucleotide sequence ID" value="NZ_JBHSZS010000026.1"/>
</dbReference>
<evidence type="ECO:0000256" key="4">
    <source>
        <dbReference type="ARBA" id="ARBA00022597"/>
    </source>
</evidence>
<reference evidence="9 10" key="1">
    <citation type="submission" date="2014-12" db="EMBL/GenBank/DDBJ databases">
        <title>Comparative genomics of the lactic acid bacteria isolated from the honey bee gut.</title>
        <authorList>
            <person name="Ellegaard K.M."/>
            <person name="Tamarit D."/>
            <person name="Javelind E."/>
            <person name="Olofsson T."/>
            <person name="Andersson S.G."/>
            <person name="Vasquez A."/>
        </authorList>
    </citation>
    <scope>NUCLEOTIDE SEQUENCE [LARGE SCALE GENOMIC DNA]</scope>
    <source>
        <strain evidence="9 10">Biut2</strain>
    </source>
</reference>
<accession>A0A0F4L6N3</accession>
<organism evidence="9 10">
    <name type="scientific">Lactobacillus kullabergensis</name>
    <dbReference type="NCBI Taxonomy" id="1218493"/>
    <lineage>
        <taxon>Bacteria</taxon>
        <taxon>Bacillati</taxon>
        <taxon>Bacillota</taxon>
        <taxon>Bacilli</taxon>
        <taxon>Lactobacillales</taxon>
        <taxon>Lactobacillaceae</taxon>
        <taxon>Lactobacillus</taxon>
    </lineage>
</organism>
<feature type="domain" description="PTS EIIB type-4" evidence="8">
    <location>
        <begin position="1"/>
        <end position="156"/>
    </location>
</feature>
<evidence type="ECO:0000256" key="5">
    <source>
        <dbReference type="ARBA" id="ARBA00022679"/>
    </source>
</evidence>
<dbReference type="GO" id="GO:0016301">
    <property type="term" value="F:kinase activity"/>
    <property type="evidence" value="ECO:0007669"/>
    <property type="project" value="UniProtKB-KW"/>
</dbReference>
<evidence type="ECO:0000256" key="1">
    <source>
        <dbReference type="ARBA" id="ARBA00004496"/>
    </source>
</evidence>
<dbReference type="Proteomes" id="UP000033533">
    <property type="component" value="Unassembled WGS sequence"/>
</dbReference>
<evidence type="ECO:0000256" key="7">
    <source>
        <dbReference type="ARBA" id="ARBA00022777"/>
    </source>
</evidence>
<dbReference type="STRING" id="1218493.JF76_15120"/>
<dbReference type="HOGENOM" id="CLU_116175_2_0_9"/>
<comment type="caution">
    <text evidence="9">The sequence shown here is derived from an EMBL/GenBank/DDBJ whole genome shotgun (WGS) entry which is preliminary data.</text>
</comment>
<dbReference type="EMBL" id="JXBY01000025">
    <property type="protein sequence ID" value="KJY54492.1"/>
    <property type="molecule type" value="Genomic_DNA"/>
</dbReference>
<keyword evidence="6" id="KW-0598">Phosphotransferase system</keyword>
<comment type="subcellular location">
    <subcellularLocation>
        <location evidence="1">Cytoplasm</location>
    </subcellularLocation>
</comment>
<dbReference type="Gene3D" id="3.40.35.10">
    <property type="entry name" value="Phosphotransferase system, sorbose subfamily IIB component"/>
    <property type="match status" value="1"/>
</dbReference>
<evidence type="ECO:0000259" key="8">
    <source>
        <dbReference type="PROSITE" id="PS51101"/>
    </source>
</evidence>